<proteinExistence type="inferred from homology"/>
<dbReference type="InterPro" id="IPR025669">
    <property type="entry name" value="AAA_dom"/>
</dbReference>
<evidence type="ECO:0000259" key="5">
    <source>
        <dbReference type="Pfam" id="PF13614"/>
    </source>
</evidence>
<comment type="caution">
    <text evidence="6">The sequence shown here is derived from an EMBL/GenBank/DDBJ whole genome shotgun (WGS) entry which is preliminary data.</text>
</comment>
<dbReference type="Proteomes" id="UP000886725">
    <property type="component" value="Unassembled WGS sequence"/>
</dbReference>
<dbReference type="SUPFAM" id="SSF52540">
    <property type="entry name" value="P-loop containing nucleoside triphosphate hydrolases"/>
    <property type="match status" value="1"/>
</dbReference>
<dbReference type="InterPro" id="IPR050678">
    <property type="entry name" value="DNA_Partitioning_ATPase"/>
</dbReference>
<evidence type="ECO:0000256" key="1">
    <source>
        <dbReference type="ARBA" id="ARBA00006976"/>
    </source>
</evidence>
<comment type="subunit">
    <text evidence="3">Dimerizes in the presence of ATP but not ADP; ATP-binding is required for double-stranded (ds)DNA-binding. Interacts with DnaA.</text>
</comment>
<evidence type="ECO:0000256" key="4">
    <source>
        <dbReference type="ARBA" id="ARBA00071824"/>
    </source>
</evidence>
<dbReference type="InterPro" id="IPR027417">
    <property type="entry name" value="P-loop_NTPase"/>
</dbReference>
<dbReference type="EMBL" id="DVFU01000025">
    <property type="protein sequence ID" value="HIQ64338.1"/>
    <property type="molecule type" value="Genomic_DNA"/>
</dbReference>
<dbReference type="FunFam" id="3.40.50.300:FF:000285">
    <property type="entry name" value="Sporulation initiation inhibitor Soj"/>
    <property type="match status" value="1"/>
</dbReference>
<evidence type="ECO:0000313" key="6">
    <source>
        <dbReference type="EMBL" id="HIQ64338.1"/>
    </source>
</evidence>
<organism evidence="6 7">
    <name type="scientific">Candidatus Faecenecus gallistercoris</name>
    <dbReference type="NCBI Taxonomy" id="2840793"/>
    <lineage>
        <taxon>Bacteria</taxon>
        <taxon>Bacillati</taxon>
        <taxon>Bacillota</taxon>
        <taxon>Bacillota incertae sedis</taxon>
        <taxon>Candidatus Faecenecus</taxon>
    </lineage>
</organism>
<name>A0A9D1CKC4_9FIRM</name>
<dbReference type="Pfam" id="PF13614">
    <property type="entry name" value="AAA_31"/>
    <property type="match status" value="1"/>
</dbReference>
<sequence>MGKIISLVNQKGGVGKTTTSINLSASLAVLGKRVLLVDLDPQGNTTTGVGFNKGDINLSVYDVITAKCNVVDAIKKTGYKNLYLMPATINLAGVDIELMEKSKEDSTFGKGKQLKNALDQIRDSFNYIIIDCPPSLGLITTNALTASDSVIIPVQCEFFALEGITQLLNTIMLAQKSLNPNLNIEGVLLTMLDSRTNLGLEVVEEIQKYFKERVYNTIIPRLVRLTEAPSHGKPIIAYDPKNKGSEAYLNLAKEVIERNGNI</sequence>
<gene>
    <name evidence="6" type="ORF">IAC85_01210</name>
</gene>
<dbReference type="AlphaFoldDB" id="A0A9D1CKC4"/>
<feature type="domain" description="AAA" evidence="5">
    <location>
        <begin position="3"/>
        <end position="184"/>
    </location>
</feature>
<dbReference type="Gene3D" id="3.40.50.300">
    <property type="entry name" value="P-loop containing nucleotide triphosphate hydrolases"/>
    <property type="match status" value="1"/>
</dbReference>
<dbReference type="PANTHER" id="PTHR13696">
    <property type="entry name" value="P-LOOP CONTAINING NUCLEOSIDE TRIPHOSPHATE HYDROLASE"/>
    <property type="match status" value="1"/>
</dbReference>
<reference evidence="6" key="1">
    <citation type="submission" date="2020-10" db="EMBL/GenBank/DDBJ databases">
        <authorList>
            <person name="Gilroy R."/>
        </authorList>
    </citation>
    <scope>NUCLEOTIDE SEQUENCE</scope>
    <source>
        <strain evidence="6">CHK165-10780</strain>
    </source>
</reference>
<dbReference type="CDD" id="cd02042">
    <property type="entry name" value="ParAB_family"/>
    <property type="match status" value="1"/>
</dbReference>
<comment type="catalytic activity">
    <reaction evidence="2">
        <text>ATP + H2O = ADP + phosphate + H(+)</text>
        <dbReference type="Rhea" id="RHEA:13065"/>
        <dbReference type="ChEBI" id="CHEBI:15377"/>
        <dbReference type="ChEBI" id="CHEBI:15378"/>
        <dbReference type="ChEBI" id="CHEBI:30616"/>
        <dbReference type="ChEBI" id="CHEBI:43474"/>
        <dbReference type="ChEBI" id="CHEBI:456216"/>
    </reaction>
</comment>
<reference evidence="6" key="2">
    <citation type="journal article" date="2021" name="PeerJ">
        <title>Extensive microbial diversity within the chicken gut microbiome revealed by metagenomics and culture.</title>
        <authorList>
            <person name="Gilroy R."/>
            <person name="Ravi A."/>
            <person name="Getino M."/>
            <person name="Pursley I."/>
            <person name="Horton D.L."/>
            <person name="Alikhan N.F."/>
            <person name="Baker D."/>
            <person name="Gharbi K."/>
            <person name="Hall N."/>
            <person name="Watson M."/>
            <person name="Adriaenssens E.M."/>
            <person name="Foster-Nyarko E."/>
            <person name="Jarju S."/>
            <person name="Secka A."/>
            <person name="Antonio M."/>
            <person name="Oren A."/>
            <person name="Chaudhuri R.R."/>
            <person name="La Ragione R."/>
            <person name="Hildebrand F."/>
            <person name="Pallen M.J."/>
        </authorList>
    </citation>
    <scope>NUCLEOTIDE SEQUENCE</scope>
    <source>
        <strain evidence="6">CHK165-10780</strain>
    </source>
</reference>
<comment type="similarity">
    <text evidence="1">Belongs to the ParA family.</text>
</comment>
<accession>A0A9D1CKC4</accession>
<protein>
    <recommendedName>
        <fullName evidence="4">Sporulation initiation inhibitor protein Soj</fullName>
    </recommendedName>
</protein>
<evidence type="ECO:0000313" key="7">
    <source>
        <dbReference type="Proteomes" id="UP000886725"/>
    </source>
</evidence>
<evidence type="ECO:0000256" key="3">
    <source>
        <dbReference type="ARBA" id="ARBA00062323"/>
    </source>
</evidence>
<evidence type="ECO:0000256" key="2">
    <source>
        <dbReference type="ARBA" id="ARBA00049360"/>
    </source>
</evidence>
<dbReference type="PIRSF" id="PIRSF009320">
    <property type="entry name" value="Nuc_binding_HP_1000"/>
    <property type="match status" value="1"/>
</dbReference>
<dbReference type="PANTHER" id="PTHR13696:SF52">
    <property type="entry name" value="PARA FAMILY PROTEIN CT_582"/>
    <property type="match status" value="1"/>
</dbReference>